<comment type="caution">
    <text evidence="1">The sequence shown here is derived from an EMBL/GenBank/DDBJ whole genome shotgun (WGS) entry which is preliminary data.</text>
</comment>
<evidence type="ECO:0000313" key="1">
    <source>
        <dbReference type="EMBL" id="KAG4410740.1"/>
    </source>
</evidence>
<dbReference type="AlphaFoldDB" id="A0A8H7VYU1"/>
<organism evidence="1 2">
    <name type="scientific">Cadophora malorum</name>
    <dbReference type="NCBI Taxonomy" id="108018"/>
    <lineage>
        <taxon>Eukaryota</taxon>
        <taxon>Fungi</taxon>
        <taxon>Dikarya</taxon>
        <taxon>Ascomycota</taxon>
        <taxon>Pezizomycotina</taxon>
        <taxon>Leotiomycetes</taxon>
        <taxon>Helotiales</taxon>
        <taxon>Ploettnerulaceae</taxon>
        <taxon>Cadophora</taxon>
    </lineage>
</organism>
<proteinExistence type="predicted"/>
<dbReference type="EMBL" id="JAFJYH010000601">
    <property type="protein sequence ID" value="KAG4410740.1"/>
    <property type="molecule type" value="Genomic_DNA"/>
</dbReference>
<sequence length="113" mass="13354">MRLLQNKYHRHYLSPADADYVFTQAPEDSKLWDFTEQLTAVVGPLNYSYSKHGGSFVRECVEDGFNNRLSQEEEDDDDDKPWRAQNEHLYFQEEENYESPVQWLATKTTSELN</sequence>
<name>A0A8H7VYU1_9HELO</name>
<evidence type="ECO:0000313" key="2">
    <source>
        <dbReference type="Proteomes" id="UP000664132"/>
    </source>
</evidence>
<reference evidence="1" key="1">
    <citation type="submission" date="2021-02" db="EMBL/GenBank/DDBJ databases">
        <title>Genome sequence Cadophora malorum strain M34.</title>
        <authorList>
            <person name="Stefanovic E."/>
            <person name="Vu D."/>
            <person name="Scully C."/>
            <person name="Dijksterhuis J."/>
            <person name="Roader J."/>
            <person name="Houbraken J."/>
        </authorList>
    </citation>
    <scope>NUCLEOTIDE SEQUENCE</scope>
    <source>
        <strain evidence="1">M34</strain>
    </source>
</reference>
<accession>A0A8H7VYU1</accession>
<dbReference type="Proteomes" id="UP000664132">
    <property type="component" value="Unassembled WGS sequence"/>
</dbReference>
<protein>
    <submittedName>
        <fullName evidence="1">Uncharacterized protein</fullName>
    </submittedName>
</protein>
<gene>
    <name evidence="1" type="ORF">IFR04_016122</name>
</gene>
<keyword evidence="2" id="KW-1185">Reference proteome</keyword>